<feature type="region of interest" description="Disordered" evidence="7">
    <location>
        <begin position="101"/>
        <end position="126"/>
    </location>
</feature>
<dbReference type="GO" id="GO:0005634">
    <property type="term" value="C:nucleus"/>
    <property type="evidence" value="ECO:0007669"/>
    <property type="project" value="UniProtKB-SubCell"/>
</dbReference>
<dbReference type="Pfam" id="PF00751">
    <property type="entry name" value="DM"/>
    <property type="match status" value="1"/>
</dbReference>
<evidence type="ECO:0000256" key="2">
    <source>
        <dbReference type="ARBA" id="ARBA00022833"/>
    </source>
</evidence>
<comment type="subcellular location">
    <subcellularLocation>
        <location evidence="5">Nucleus</location>
    </subcellularLocation>
</comment>
<evidence type="ECO:0000313" key="9">
    <source>
        <dbReference type="EMBL" id="ATE86740.1"/>
    </source>
</evidence>
<keyword evidence="6" id="KW-0175">Coiled coil</keyword>
<dbReference type="Gene3D" id="4.10.1040.10">
    <property type="entry name" value="DM DNA-binding domain"/>
    <property type="match status" value="1"/>
</dbReference>
<evidence type="ECO:0000256" key="6">
    <source>
        <dbReference type="SAM" id="Coils"/>
    </source>
</evidence>
<dbReference type="PROSITE" id="PS40000">
    <property type="entry name" value="DM_1"/>
    <property type="match status" value="1"/>
</dbReference>
<dbReference type="GO" id="GO:0046872">
    <property type="term" value="F:metal ion binding"/>
    <property type="evidence" value="ECO:0007669"/>
    <property type="project" value="UniProtKB-KW"/>
</dbReference>
<evidence type="ECO:0000256" key="5">
    <source>
        <dbReference type="PROSITE-ProRule" id="PRU00070"/>
    </source>
</evidence>
<dbReference type="PANTHER" id="PTHR12322">
    <property type="entry name" value="DOUBLESEX AND MAB-3 RELATED TRANSCRIPTION FACTOR DMRT"/>
    <property type="match status" value="1"/>
</dbReference>
<dbReference type="SMART" id="SM01143">
    <property type="entry name" value="DSX_dimer"/>
    <property type="match status" value="1"/>
</dbReference>
<dbReference type="InterPro" id="IPR036407">
    <property type="entry name" value="DM_DNA-bd_sf"/>
</dbReference>
<keyword evidence="1 5" id="KW-0479">Metal-binding</keyword>
<feature type="region of interest" description="Disordered" evidence="7">
    <location>
        <begin position="148"/>
        <end position="168"/>
    </location>
</feature>
<feature type="region of interest" description="Disordered" evidence="7">
    <location>
        <begin position="1"/>
        <end position="23"/>
    </location>
</feature>
<proteinExistence type="evidence at transcript level"/>
<dbReference type="GO" id="GO:0007548">
    <property type="term" value="P:sex differentiation"/>
    <property type="evidence" value="ECO:0007669"/>
    <property type="project" value="TreeGrafter"/>
</dbReference>
<dbReference type="InterPro" id="IPR014932">
    <property type="entry name" value="DSX_dimer"/>
</dbReference>
<dbReference type="InterPro" id="IPR001275">
    <property type="entry name" value="DM_DNA-bd"/>
</dbReference>
<dbReference type="SUPFAM" id="SSF82927">
    <property type="entry name" value="Cysteine-rich DNA binding domain, (DM domain)"/>
    <property type="match status" value="1"/>
</dbReference>
<dbReference type="Gene3D" id="1.10.8.10">
    <property type="entry name" value="DNA helicase RuvA subunit, C-terminal domain"/>
    <property type="match status" value="1"/>
</dbReference>
<organism evidence="9">
    <name type="scientific">Asobara tabida</name>
    <name type="common">Parasitic wasp</name>
    <dbReference type="NCBI Taxonomy" id="58720"/>
    <lineage>
        <taxon>Eukaryota</taxon>
        <taxon>Metazoa</taxon>
        <taxon>Ecdysozoa</taxon>
        <taxon>Arthropoda</taxon>
        <taxon>Hexapoda</taxon>
        <taxon>Insecta</taxon>
        <taxon>Pterygota</taxon>
        <taxon>Neoptera</taxon>
        <taxon>Endopterygota</taxon>
        <taxon>Hymenoptera</taxon>
        <taxon>Apocrita</taxon>
        <taxon>Ichneumonoidea</taxon>
        <taxon>Braconidae</taxon>
        <taxon>Alysiinae</taxon>
        <taxon>Asobara</taxon>
    </lineage>
</organism>
<dbReference type="GO" id="GO:0000978">
    <property type="term" value="F:RNA polymerase II cis-regulatory region sequence-specific DNA binding"/>
    <property type="evidence" value="ECO:0007669"/>
    <property type="project" value="TreeGrafter"/>
</dbReference>
<feature type="domain" description="DM" evidence="8">
    <location>
        <begin position="32"/>
        <end position="79"/>
    </location>
</feature>
<evidence type="ECO:0000259" key="8">
    <source>
        <dbReference type="PROSITE" id="PS50809"/>
    </source>
</evidence>
<dbReference type="FunFam" id="4.10.1040.10:FF:000001">
    <property type="entry name" value="doublesex- and mab-3-related transcription factor 1"/>
    <property type="match status" value="1"/>
</dbReference>
<dbReference type="Pfam" id="PF08828">
    <property type="entry name" value="DSX_dimer"/>
    <property type="match status" value="1"/>
</dbReference>
<name>A0A291B0E0_ASOTA</name>
<keyword evidence="4 5" id="KW-0539">Nucleus</keyword>
<dbReference type="EMBL" id="MF074328">
    <property type="protein sequence ID" value="ATE86740.1"/>
    <property type="molecule type" value="mRNA"/>
</dbReference>
<evidence type="ECO:0000256" key="4">
    <source>
        <dbReference type="ARBA" id="ARBA00023242"/>
    </source>
</evidence>
<reference evidence="9" key="1">
    <citation type="submission" date="2017-05" db="EMBL/GenBank/DDBJ databases">
        <title>Maternal provision of non-sex-specific transformer mRNA in sex determination of the wasp Asobara tabida.</title>
        <authorList>
            <person name="Geuverink E."/>
            <person name="Verhulst E.C."/>
            <person name="van Leussen M."/>
            <person name="van de Zande L."/>
            <person name="Beukeboom L.W."/>
        </authorList>
    </citation>
    <scope>NUCLEOTIDE SEQUENCE</scope>
</reference>
<evidence type="ECO:0000256" key="3">
    <source>
        <dbReference type="ARBA" id="ARBA00023125"/>
    </source>
</evidence>
<feature type="DNA-binding region" description="DM" evidence="5">
    <location>
        <begin position="32"/>
        <end position="79"/>
    </location>
</feature>
<evidence type="ECO:0000256" key="1">
    <source>
        <dbReference type="ARBA" id="ARBA00022723"/>
    </source>
</evidence>
<evidence type="ECO:0000256" key="7">
    <source>
        <dbReference type="SAM" id="MobiDB-lite"/>
    </source>
</evidence>
<sequence>MNQDNETSPAGSDTKSAEGRNVTLIPRTKPNCARCGNHHLKMRLRGHKRYCKYRYCTCEKCILTTDRQKVMALQTALRRAQEQDATREEPQPPYRATAHISVSQPARSLPKNCDSSSADEPFSNVPIGDSTTSDSVIVNISRSRKLPQPDLVNIHPPTATQLAEPRSSESSENVGLLLDYSVKLLEQFWYSWEGLPLMYVILKDAKADLDEARRRIAEANHEIKLHAARIQADALRKAKRMIEDSVADHYDDWHRSAVNGAHTLYDQLPHFGRTMHPPVHIGFPHLVTKVSNPPGGPTA</sequence>
<dbReference type="InterPro" id="IPR026607">
    <property type="entry name" value="DMRT"/>
</dbReference>
<protein>
    <submittedName>
        <fullName evidence="9">Doublesex male isoform</fullName>
    </submittedName>
</protein>
<keyword evidence="2 5" id="KW-0862">Zinc</keyword>
<accession>A0A291B0E0</accession>
<dbReference type="SMART" id="SM00301">
    <property type="entry name" value="DM"/>
    <property type="match status" value="1"/>
</dbReference>
<keyword evidence="3 5" id="KW-0238">DNA-binding</keyword>
<feature type="coiled-coil region" evidence="6">
    <location>
        <begin position="202"/>
        <end position="229"/>
    </location>
</feature>
<dbReference type="PROSITE" id="PS50809">
    <property type="entry name" value="DM_2"/>
    <property type="match status" value="1"/>
</dbReference>
<dbReference type="PANTHER" id="PTHR12322:SF116">
    <property type="entry name" value="DOUBLESEX-MAB RELATED 99B"/>
    <property type="match status" value="1"/>
</dbReference>
<feature type="compositionally biased region" description="Polar residues" evidence="7">
    <location>
        <begin position="1"/>
        <end position="14"/>
    </location>
</feature>
<dbReference type="GO" id="GO:0000981">
    <property type="term" value="F:DNA-binding transcription factor activity, RNA polymerase II-specific"/>
    <property type="evidence" value="ECO:0007669"/>
    <property type="project" value="TreeGrafter"/>
</dbReference>
<dbReference type="AlphaFoldDB" id="A0A291B0E0"/>